<keyword evidence="2" id="KW-0408">Iron</keyword>
<keyword evidence="4" id="KW-0812">Transmembrane</keyword>
<evidence type="ECO:0000256" key="3">
    <source>
        <dbReference type="SAM" id="MobiDB-lite"/>
    </source>
</evidence>
<organism evidence="6 7">
    <name type="scientific">Glonium stellatum</name>
    <dbReference type="NCBI Taxonomy" id="574774"/>
    <lineage>
        <taxon>Eukaryota</taxon>
        <taxon>Fungi</taxon>
        <taxon>Dikarya</taxon>
        <taxon>Ascomycota</taxon>
        <taxon>Pezizomycotina</taxon>
        <taxon>Dothideomycetes</taxon>
        <taxon>Pleosporomycetidae</taxon>
        <taxon>Gloniales</taxon>
        <taxon>Gloniaceae</taxon>
        <taxon>Glonium</taxon>
    </lineage>
</organism>
<sequence length="595" mass="64246">MTSHSVKVTLAWLYMLGILRLAVAFLQVSENRSTLSKISSRQQLADDPIRRFLHGSIVTGKTLYIDGGEETVWLNGAPTKLIHNGTLAIDLSVSFHTLRNTSATDEIKTIVIDKGGCPNFNVPQFWVEKTVHTAYAYGGEYSYSNPWVGGATVPLEAFWAFTPSTSGGGTWTQLTESSDTVWNSLTRPAYGLSAYGDIGGFNLGGLSDSRTSQKSNIQGYIPVPGLQFSNFTSKAWSNSSALGYSADGTALNGGMVYVPSWGSSGLLVALGGSISPSLTVLPDEGLMGSMINISLYDPSTLTWYHQVSTGIPPDQRDRFCLVGAQGGDNSTYEIFLYSGQAGLGPFGGGQAQMDANALRDDVYILSLPAFTWFKVNYSPSDPRIYHTCHVVGNRQLISVGGLNPSAPSPAAAMNDTDPFILGLKVFDMTELQWTNFYNASAEPYVPPDVIAKYYTANGRYPTMWNDPRLKDIFIPPINTTSNTTFNTTTPNTTTHSTEKHSHTGVIVGGTLGGVAGTCLLGILAYIALRKSSKRGRITQRAETVQVPHEIGGRSVQELSPEGRLPEIEDSAPKPEPSKPKEPVFHELSAEENTLP</sequence>
<keyword evidence="1" id="KW-0677">Repeat</keyword>
<name>A0A8E2F8V9_9PEZI</name>
<evidence type="ECO:0000256" key="2">
    <source>
        <dbReference type="ARBA" id="ARBA00023004"/>
    </source>
</evidence>
<evidence type="ECO:0000256" key="1">
    <source>
        <dbReference type="ARBA" id="ARBA00022737"/>
    </source>
</evidence>
<proteinExistence type="predicted"/>
<feature type="compositionally biased region" description="Basic and acidic residues" evidence="3">
    <location>
        <begin position="563"/>
        <end position="588"/>
    </location>
</feature>
<feature type="transmembrane region" description="Helical" evidence="4">
    <location>
        <begin position="505"/>
        <end position="528"/>
    </location>
</feature>
<dbReference type="AlphaFoldDB" id="A0A8E2F8V9"/>
<evidence type="ECO:0000256" key="4">
    <source>
        <dbReference type="SAM" id="Phobius"/>
    </source>
</evidence>
<keyword evidence="5" id="KW-0732">Signal</keyword>
<dbReference type="PANTHER" id="PTHR47435:SF4">
    <property type="entry name" value="KELCH REPEAT PROTEIN (AFU_ORTHOLOGUE AFUA_5G12780)"/>
    <property type="match status" value="1"/>
</dbReference>
<keyword evidence="7" id="KW-1185">Reference proteome</keyword>
<evidence type="ECO:0000256" key="5">
    <source>
        <dbReference type="SAM" id="SignalP"/>
    </source>
</evidence>
<feature type="chain" id="PRO_5034348525" evidence="5">
    <location>
        <begin position="25"/>
        <end position="595"/>
    </location>
</feature>
<feature type="signal peptide" evidence="5">
    <location>
        <begin position="1"/>
        <end position="24"/>
    </location>
</feature>
<dbReference type="InterPro" id="IPR011043">
    <property type="entry name" value="Gal_Oxase/kelch_b-propeller"/>
</dbReference>
<keyword evidence="4" id="KW-0472">Membrane</keyword>
<dbReference type="OrthoDB" id="10251809at2759"/>
<dbReference type="EMBL" id="KV748857">
    <property type="protein sequence ID" value="OCL12594.1"/>
    <property type="molecule type" value="Genomic_DNA"/>
</dbReference>
<accession>A0A8E2F8V9</accession>
<dbReference type="Proteomes" id="UP000250140">
    <property type="component" value="Unassembled WGS sequence"/>
</dbReference>
<dbReference type="GO" id="GO:0019760">
    <property type="term" value="P:glucosinolate metabolic process"/>
    <property type="evidence" value="ECO:0007669"/>
    <property type="project" value="UniProtKB-ARBA"/>
</dbReference>
<reference evidence="6 7" key="1">
    <citation type="journal article" date="2016" name="Nat. Commun.">
        <title>Ectomycorrhizal ecology is imprinted in the genome of the dominant symbiotic fungus Cenococcum geophilum.</title>
        <authorList>
            <consortium name="DOE Joint Genome Institute"/>
            <person name="Peter M."/>
            <person name="Kohler A."/>
            <person name="Ohm R.A."/>
            <person name="Kuo A."/>
            <person name="Krutzmann J."/>
            <person name="Morin E."/>
            <person name="Arend M."/>
            <person name="Barry K.W."/>
            <person name="Binder M."/>
            <person name="Choi C."/>
            <person name="Clum A."/>
            <person name="Copeland A."/>
            <person name="Grisel N."/>
            <person name="Haridas S."/>
            <person name="Kipfer T."/>
            <person name="LaButti K."/>
            <person name="Lindquist E."/>
            <person name="Lipzen A."/>
            <person name="Maire R."/>
            <person name="Meier B."/>
            <person name="Mihaltcheva S."/>
            <person name="Molinier V."/>
            <person name="Murat C."/>
            <person name="Poggeler S."/>
            <person name="Quandt C.A."/>
            <person name="Sperisen C."/>
            <person name="Tritt A."/>
            <person name="Tisserant E."/>
            <person name="Crous P.W."/>
            <person name="Henrissat B."/>
            <person name="Nehls U."/>
            <person name="Egli S."/>
            <person name="Spatafora J.W."/>
            <person name="Grigoriev I.V."/>
            <person name="Martin F.M."/>
        </authorList>
    </citation>
    <scope>NUCLEOTIDE SEQUENCE [LARGE SCALE GENOMIC DNA]</scope>
    <source>
        <strain evidence="6 7">CBS 207.34</strain>
    </source>
</reference>
<dbReference type="InterPro" id="IPR015915">
    <property type="entry name" value="Kelch-typ_b-propeller"/>
</dbReference>
<evidence type="ECO:0000313" key="7">
    <source>
        <dbReference type="Proteomes" id="UP000250140"/>
    </source>
</evidence>
<feature type="region of interest" description="Disordered" evidence="3">
    <location>
        <begin position="547"/>
        <end position="595"/>
    </location>
</feature>
<dbReference type="SUPFAM" id="SSF50965">
    <property type="entry name" value="Galactose oxidase, central domain"/>
    <property type="match status" value="1"/>
</dbReference>
<dbReference type="PANTHER" id="PTHR47435">
    <property type="entry name" value="KELCH REPEAT PROTEIN (AFU_ORTHOLOGUE AFUA_5G12780)"/>
    <property type="match status" value="1"/>
</dbReference>
<protein>
    <submittedName>
        <fullName evidence="6">Uncharacterized protein</fullName>
    </submittedName>
</protein>
<keyword evidence="4" id="KW-1133">Transmembrane helix</keyword>
<evidence type="ECO:0000313" key="6">
    <source>
        <dbReference type="EMBL" id="OCL12594.1"/>
    </source>
</evidence>
<gene>
    <name evidence="6" type="ORF">AOQ84DRAFT_372941</name>
</gene>
<dbReference type="Gene3D" id="2.120.10.80">
    <property type="entry name" value="Kelch-type beta propeller"/>
    <property type="match status" value="1"/>
</dbReference>